<dbReference type="PANTHER" id="PTHR43798:SF31">
    <property type="entry name" value="AB HYDROLASE SUPERFAMILY PROTEIN YCLE"/>
    <property type="match status" value="1"/>
</dbReference>
<dbReference type="EMBL" id="JADCLJ010000024">
    <property type="protein sequence ID" value="MBE4909886.1"/>
    <property type="molecule type" value="Genomic_DNA"/>
</dbReference>
<dbReference type="InterPro" id="IPR029058">
    <property type="entry name" value="AB_hydrolase_fold"/>
</dbReference>
<dbReference type="SUPFAM" id="SSF53474">
    <property type="entry name" value="alpha/beta-Hydrolases"/>
    <property type="match status" value="1"/>
</dbReference>
<keyword evidence="4" id="KW-1185">Reference proteome</keyword>
<evidence type="ECO:0000259" key="2">
    <source>
        <dbReference type="Pfam" id="PF00561"/>
    </source>
</evidence>
<dbReference type="Pfam" id="PF00561">
    <property type="entry name" value="Abhydrolase_1"/>
    <property type="match status" value="1"/>
</dbReference>
<dbReference type="Gene3D" id="3.40.50.1820">
    <property type="entry name" value="alpha/beta hydrolase"/>
    <property type="match status" value="2"/>
</dbReference>
<dbReference type="Proteomes" id="UP001516662">
    <property type="component" value="Unassembled WGS sequence"/>
</dbReference>
<evidence type="ECO:0000313" key="3">
    <source>
        <dbReference type="EMBL" id="MBE4909886.1"/>
    </source>
</evidence>
<name>A0ABR9QN94_9BACI</name>
<accession>A0ABR9QN94</accession>
<protein>
    <submittedName>
        <fullName evidence="3">Alpha/beta hydrolase</fullName>
    </submittedName>
</protein>
<dbReference type="InterPro" id="IPR050266">
    <property type="entry name" value="AB_hydrolase_sf"/>
</dbReference>
<proteinExistence type="predicted"/>
<organism evidence="3 4">
    <name type="scientific">Litchfieldia luteola</name>
    <dbReference type="NCBI Taxonomy" id="682179"/>
    <lineage>
        <taxon>Bacteria</taxon>
        <taxon>Bacillati</taxon>
        <taxon>Bacillota</taxon>
        <taxon>Bacilli</taxon>
        <taxon>Bacillales</taxon>
        <taxon>Bacillaceae</taxon>
        <taxon>Litchfieldia</taxon>
    </lineage>
</organism>
<dbReference type="InterPro" id="IPR000073">
    <property type="entry name" value="AB_hydrolase_1"/>
</dbReference>
<gene>
    <name evidence="3" type="ORF">IMZ08_17765</name>
</gene>
<keyword evidence="1 3" id="KW-0378">Hydrolase</keyword>
<dbReference type="GO" id="GO:0016787">
    <property type="term" value="F:hydrolase activity"/>
    <property type="evidence" value="ECO:0007669"/>
    <property type="project" value="UniProtKB-KW"/>
</dbReference>
<comment type="caution">
    <text evidence="3">The sequence shown here is derived from an EMBL/GenBank/DDBJ whole genome shotgun (WGS) entry which is preliminary data.</text>
</comment>
<dbReference type="PANTHER" id="PTHR43798">
    <property type="entry name" value="MONOACYLGLYCEROL LIPASE"/>
    <property type="match status" value="1"/>
</dbReference>
<evidence type="ECO:0000256" key="1">
    <source>
        <dbReference type="ARBA" id="ARBA00022801"/>
    </source>
</evidence>
<dbReference type="RefSeq" id="WP_193538948.1">
    <property type="nucleotide sequence ID" value="NZ_JADCLJ010000024.1"/>
</dbReference>
<feature type="domain" description="AB hydrolase-1" evidence="2">
    <location>
        <begin position="55"/>
        <end position="123"/>
    </location>
</feature>
<sequence length="236" mass="27200">MVLLERFAKNNNISIHYLESMDLNFDLIPLVYVPGVLGFAEQFEDEMKVLTPRRCISLRGRGKSDAPLKGYNLEQHVSDIKSVVENSGIKEYYLMAYSMGVPYAIKFASENPKQIKGLILCDYQARYPSIPESWVEGVISRGYIKEDRHHVVRGIQLDSKETYLMDELKKITCPVLVIKGGTEQSLLKNDATEKYKSHLRNVQIVEFSDSGHELWIPDYDRFMNKIGQFLEKIDKE</sequence>
<evidence type="ECO:0000313" key="4">
    <source>
        <dbReference type="Proteomes" id="UP001516662"/>
    </source>
</evidence>
<reference evidence="3 4" key="1">
    <citation type="submission" date="2020-10" db="EMBL/GenBank/DDBJ databases">
        <title>Bacillus sp. HD4P25, an endophyte from a halophyte.</title>
        <authorList>
            <person name="Sun J.-Q."/>
        </authorList>
    </citation>
    <scope>NUCLEOTIDE SEQUENCE [LARGE SCALE GENOMIC DNA]</scope>
    <source>
        <strain evidence="3 4">YIM 93174</strain>
    </source>
</reference>